<evidence type="ECO:0000259" key="1">
    <source>
        <dbReference type="Pfam" id="PF22636"/>
    </source>
</evidence>
<dbReference type="InterPro" id="IPR029069">
    <property type="entry name" value="HotDog_dom_sf"/>
</dbReference>
<protein>
    <submittedName>
        <fullName evidence="2">Thioesterase</fullName>
    </submittedName>
</protein>
<organism evidence="2 3">
    <name type="scientific">Paenibacillus larvae subsp. pulvifaciens</name>
    <dbReference type="NCBI Taxonomy" id="1477"/>
    <lineage>
        <taxon>Bacteria</taxon>
        <taxon>Bacillati</taxon>
        <taxon>Bacillota</taxon>
        <taxon>Bacilli</taxon>
        <taxon>Bacillales</taxon>
        <taxon>Paenibacillaceae</taxon>
        <taxon>Paenibacillus</taxon>
    </lineage>
</organism>
<dbReference type="Gene3D" id="3.10.129.10">
    <property type="entry name" value="Hotdog Thioesterase"/>
    <property type="match status" value="1"/>
</dbReference>
<dbReference type="PANTHER" id="PTHR36934:SF1">
    <property type="entry name" value="THIOESTERASE DOMAIN-CONTAINING PROTEIN"/>
    <property type="match status" value="1"/>
</dbReference>
<dbReference type="InterPro" id="IPR025540">
    <property type="entry name" value="FlK"/>
</dbReference>
<dbReference type="InterPro" id="IPR054485">
    <property type="entry name" value="FlK-like_dom"/>
</dbReference>
<dbReference type="CDD" id="cd03440">
    <property type="entry name" value="hot_dog"/>
    <property type="match status" value="1"/>
</dbReference>
<dbReference type="AlphaFoldDB" id="A0A1V0UPW5"/>
<sequence length="143" mass="15830">MKPGLRPGAAVSFDVTVTSDMRPAFDGKVVHEVMSTVMMIYYMEKAGREMIVPFLEEGEEGSGYALDIKHVGPAVVGQTVTFRAVCSEVSPKRVICHVTAETEYNPVGTGSFTQAIFDKKAVTQRFMELSQKVENRQKAEKQH</sequence>
<dbReference type="PANTHER" id="PTHR36934">
    <property type="entry name" value="BLR0278 PROTEIN"/>
    <property type="match status" value="1"/>
</dbReference>
<dbReference type="SUPFAM" id="SSF54637">
    <property type="entry name" value="Thioesterase/thiol ester dehydrase-isomerase"/>
    <property type="match status" value="1"/>
</dbReference>
<dbReference type="Proteomes" id="UP000192727">
    <property type="component" value="Chromosome"/>
</dbReference>
<dbReference type="EMBL" id="CP020557">
    <property type="protein sequence ID" value="ARF67335.1"/>
    <property type="molecule type" value="Genomic_DNA"/>
</dbReference>
<dbReference type="RefSeq" id="WP_036656444.1">
    <property type="nucleotide sequence ID" value="NZ_CP020557.1"/>
</dbReference>
<name>A0A1V0UPW5_9BACL</name>
<feature type="domain" description="Fluoroacetyl-CoA-specific thioesterase-like" evidence="1">
    <location>
        <begin position="17"/>
        <end position="119"/>
    </location>
</feature>
<dbReference type="Pfam" id="PF22636">
    <property type="entry name" value="FlK"/>
    <property type="match status" value="1"/>
</dbReference>
<proteinExistence type="predicted"/>
<evidence type="ECO:0000313" key="3">
    <source>
        <dbReference type="Proteomes" id="UP000192727"/>
    </source>
</evidence>
<reference evidence="2 3" key="1">
    <citation type="submission" date="2017-03" db="EMBL/GenBank/DDBJ databases">
        <title>Paenibacillus larvae genome sequencing.</title>
        <authorList>
            <person name="Dingman D.W."/>
        </authorList>
    </citation>
    <scope>NUCLEOTIDE SEQUENCE [LARGE SCALE GENOMIC DNA]</scope>
    <source>
        <strain evidence="2 3">SAG 10367</strain>
    </source>
</reference>
<gene>
    <name evidence="2" type="ORF">B7C51_05050</name>
</gene>
<accession>A0A1V0UPW5</accession>
<evidence type="ECO:0000313" key="2">
    <source>
        <dbReference type="EMBL" id="ARF67335.1"/>
    </source>
</evidence>